<dbReference type="InterPro" id="IPR001895">
    <property type="entry name" value="RASGEF_cat_dom"/>
</dbReference>
<dbReference type="InterPro" id="IPR001806">
    <property type="entry name" value="Small_GTPase"/>
</dbReference>
<dbReference type="EMBL" id="QJNS01000223">
    <property type="protein sequence ID" value="RYO82211.1"/>
    <property type="molecule type" value="Genomic_DNA"/>
</dbReference>
<accession>A0ABY0H4B3</accession>
<dbReference type="InterPro" id="IPR000651">
    <property type="entry name" value="Ras-like_Gua-exchang_fac_N"/>
</dbReference>
<dbReference type="SMART" id="SM00147">
    <property type="entry name" value="RasGEF"/>
    <property type="match status" value="1"/>
</dbReference>
<gene>
    <name evidence="6" type="ORF">DL762_006734</name>
</gene>
<dbReference type="PANTHER" id="PTHR23113">
    <property type="entry name" value="GUANINE NUCLEOTIDE EXCHANGE FACTOR"/>
    <property type="match status" value="1"/>
</dbReference>
<proteinExistence type="predicted"/>
<feature type="domain" description="Ras-GEF" evidence="4">
    <location>
        <begin position="689"/>
        <end position="927"/>
    </location>
</feature>
<keyword evidence="7" id="KW-1185">Reference proteome</keyword>
<dbReference type="PANTHER" id="PTHR23113:SF348">
    <property type="entry name" value="GUANYL-NUCLEOTIDE EXCHANGE FACTOR RASGEF, PUTATIVE (AFU_ORTHOLOGUE AFUA_1G04700)-RELATED"/>
    <property type="match status" value="1"/>
</dbReference>
<dbReference type="InterPro" id="IPR027417">
    <property type="entry name" value="P-loop_NTPase"/>
</dbReference>
<protein>
    <recommendedName>
        <fullName evidence="8">Ras-GEF domain-containing protein</fullName>
    </recommendedName>
</protein>
<dbReference type="Gene3D" id="1.20.870.10">
    <property type="entry name" value="Son of sevenless (SoS) protein Chain: S domain 1"/>
    <property type="match status" value="1"/>
</dbReference>
<dbReference type="InterPro" id="IPR036964">
    <property type="entry name" value="RASGEF_cat_dom_sf"/>
</dbReference>
<dbReference type="Pfam" id="PF00618">
    <property type="entry name" value="RasGEF_N"/>
    <property type="match status" value="1"/>
</dbReference>
<evidence type="ECO:0000313" key="7">
    <source>
        <dbReference type="Proteomes" id="UP000294003"/>
    </source>
</evidence>
<evidence type="ECO:0000256" key="3">
    <source>
        <dbReference type="SAM" id="MobiDB-lite"/>
    </source>
</evidence>
<keyword evidence="1 2" id="KW-0344">Guanine-nucleotide releasing factor</keyword>
<reference evidence="6 7" key="1">
    <citation type="submission" date="2018-06" db="EMBL/GenBank/DDBJ databases">
        <title>Complete Genomes of Monosporascus.</title>
        <authorList>
            <person name="Robinson A.J."/>
            <person name="Natvig D.O."/>
        </authorList>
    </citation>
    <scope>NUCLEOTIDE SEQUENCE [LARGE SCALE GENOMIC DNA]</scope>
    <source>
        <strain evidence="6 7">CBS 609.92</strain>
    </source>
</reference>
<dbReference type="Gene3D" id="3.40.50.300">
    <property type="entry name" value="P-loop containing nucleotide triphosphate hydrolases"/>
    <property type="match status" value="1"/>
</dbReference>
<dbReference type="SUPFAM" id="SSF48366">
    <property type="entry name" value="Ras GEF"/>
    <property type="match status" value="1"/>
</dbReference>
<feature type="region of interest" description="Disordered" evidence="3">
    <location>
        <begin position="14"/>
        <end position="60"/>
    </location>
</feature>
<feature type="region of interest" description="Disordered" evidence="3">
    <location>
        <begin position="595"/>
        <end position="623"/>
    </location>
</feature>
<organism evidence="6 7">
    <name type="scientific">Monosporascus cannonballus</name>
    <dbReference type="NCBI Taxonomy" id="155416"/>
    <lineage>
        <taxon>Eukaryota</taxon>
        <taxon>Fungi</taxon>
        <taxon>Dikarya</taxon>
        <taxon>Ascomycota</taxon>
        <taxon>Pezizomycotina</taxon>
        <taxon>Sordariomycetes</taxon>
        <taxon>Xylariomycetidae</taxon>
        <taxon>Xylariales</taxon>
        <taxon>Xylariales incertae sedis</taxon>
        <taxon>Monosporascus</taxon>
    </lineage>
</organism>
<dbReference type="InterPro" id="IPR023578">
    <property type="entry name" value="Ras_GEF_dom_sf"/>
</dbReference>
<dbReference type="Proteomes" id="UP000294003">
    <property type="component" value="Unassembled WGS sequence"/>
</dbReference>
<evidence type="ECO:0000313" key="6">
    <source>
        <dbReference type="EMBL" id="RYO82211.1"/>
    </source>
</evidence>
<feature type="region of interest" description="Disordered" evidence="3">
    <location>
        <begin position="319"/>
        <end position="408"/>
    </location>
</feature>
<evidence type="ECO:0000259" key="5">
    <source>
        <dbReference type="PROSITE" id="PS50212"/>
    </source>
</evidence>
<dbReference type="Gene3D" id="1.10.840.10">
    <property type="entry name" value="Ras guanine-nucleotide exchange factors catalytic domain"/>
    <property type="match status" value="1"/>
</dbReference>
<evidence type="ECO:0008006" key="8">
    <source>
        <dbReference type="Google" id="ProtNLM"/>
    </source>
</evidence>
<evidence type="ECO:0000256" key="2">
    <source>
        <dbReference type="PROSITE-ProRule" id="PRU00168"/>
    </source>
</evidence>
<comment type="caution">
    <text evidence="6">The sequence shown here is derived from an EMBL/GenBank/DDBJ whole genome shotgun (WGS) entry which is preliminary data.</text>
</comment>
<name>A0ABY0H4B3_9PEZI</name>
<dbReference type="SUPFAM" id="SSF52540">
    <property type="entry name" value="P-loop containing nucleoside triphosphate hydrolases"/>
    <property type="match status" value="1"/>
</dbReference>
<dbReference type="PROSITE" id="PS50009">
    <property type="entry name" value="RASGEF_CAT"/>
    <property type="match status" value="1"/>
</dbReference>
<feature type="compositionally biased region" description="Basic and acidic residues" evidence="3">
    <location>
        <begin position="603"/>
        <end position="618"/>
    </location>
</feature>
<dbReference type="InterPro" id="IPR008937">
    <property type="entry name" value="Ras-like_GEF"/>
</dbReference>
<feature type="compositionally biased region" description="Polar residues" evidence="3">
    <location>
        <begin position="19"/>
        <end position="41"/>
    </location>
</feature>
<evidence type="ECO:0000259" key="4">
    <source>
        <dbReference type="PROSITE" id="PS50009"/>
    </source>
</evidence>
<dbReference type="CDD" id="cd06224">
    <property type="entry name" value="REM"/>
    <property type="match status" value="1"/>
</dbReference>
<sequence>MAFTKADAQFAHKLLGDSSPAQPLATQQGVGASPGGSQPKATSPVSPRPSIPSPCTDASHSITPTASVAHLVGGEQEAAIRRGSFEAIVDDPLFLPYHLSGGLDEENWPPNSSSFLPRDDKSLSPVEPAPRRESLILSESCDLPCADIVMEYLNIAVIGANGVGKTQFIQRAMSLPRPPGPSATTARINVDNLPYAVTLFELDLEYFDVDPNRQIQWPRQMGGAIMPRIHGVLLLYDVMNRESIMQLPDTLNALVNSSLPTVLVATKCDNPENARQIDTEAVASACQSCLATFKTSASKPETARISLFTLLKALVLSRQDAESPEGAGQRRRAASAAHLDAPLEPINARPISQHSKHSRASSDMSLIRGFSASSADHRNLSRSPRNDLLGSHASGYFQDNPDDETSQTISSMLRTPGIRLDRTQHAASFFNIDESDAESYRYSDEIPILQRTDDMVFERANKKTGGVTFDELVDRLLAPKMSRVDCNFSDIFLCLYRKFAAPGRLFSAILTRLDSVKEDKSIHYLTKTSTQLRIIEVVAKWVATYPGDFARPVVRSRLEDFIRHLSTEPIFAAAAQQMRRSLDFNVIEDDDTGWVVEEDVEEPQGRKDSLAPSKRSDYSDSFSSLGVDDAVERRPSASSSLQTDYGVAGKLHSFQFHSYEDYEREAATMVPTSTLPLTKFRYHIFMDTADEDIADEITRIDWVMFSSIRIRDLVRHVSLNADLKAKCRAMQNINRMINHFNHVAKWVSNMILMRDKAKHRAQILEKFMNIALKLRLLNNYNGLAAVLAGINGTAVHRLSQTRALVPTDVQKRFARLVLLMGTQKSHFAYRLAWENSPLPRIPFIPLHRRDLVSAEEGGQTLVGQDGDRINWKKFEILGEVLLPIMKSQGAPYPNLSKHDTARELILDCLMPTDDEEIYQRSVQVESTTGTPLDTGKKKFPWFAKAAW</sequence>
<dbReference type="PROSITE" id="PS50212">
    <property type="entry name" value="RASGEF_NTER"/>
    <property type="match status" value="1"/>
</dbReference>
<evidence type="ECO:0000256" key="1">
    <source>
        <dbReference type="ARBA" id="ARBA00022658"/>
    </source>
</evidence>
<feature type="domain" description="N-terminal Ras-GEF" evidence="5">
    <location>
        <begin position="460"/>
        <end position="586"/>
    </location>
</feature>
<dbReference type="Pfam" id="PF00071">
    <property type="entry name" value="Ras"/>
    <property type="match status" value="1"/>
</dbReference>
<dbReference type="Pfam" id="PF00617">
    <property type="entry name" value="RasGEF"/>
    <property type="match status" value="1"/>
</dbReference>